<reference evidence="2 3" key="1">
    <citation type="submission" date="2018-03" db="EMBL/GenBank/DDBJ databases">
        <title>Genomic Encyclopedia of Type Strains, Phase III (KMG-III): the genomes of soil and plant-associated and newly described type strains.</title>
        <authorList>
            <person name="Whitman W."/>
        </authorList>
    </citation>
    <scope>NUCLEOTIDE SEQUENCE [LARGE SCALE GENOMIC DNA]</scope>
    <source>
        <strain evidence="2 3">CGMCC 4.7125</strain>
    </source>
</reference>
<evidence type="ECO:0000313" key="3">
    <source>
        <dbReference type="Proteomes" id="UP000238362"/>
    </source>
</evidence>
<evidence type="ECO:0000256" key="1">
    <source>
        <dbReference type="SAM" id="MobiDB-lite"/>
    </source>
</evidence>
<comment type="caution">
    <text evidence="2">The sequence shown here is derived from an EMBL/GenBank/DDBJ whole genome shotgun (WGS) entry which is preliminary data.</text>
</comment>
<keyword evidence="3" id="KW-1185">Reference proteome</keyword>
<dbReference type="RefSeq" id="WP_106176808.1">
    <property type="nucleotide sequence ID" value="NZ_PVNH01000001.1"/>
</dbReference>
<sequence>MREGPEREARRRRAEFRAFVRAHHPDVGGDPAEFAAGIARFRGGDGQPGAGGPPDEARAPADRFDAPVVFVSRRAGLTGIAARFRRWRRRRRRPPRVS</sequence>
<dbReference type="EMBL" id="PVNH01000001">
    <property type="protein sequence ID" value="PRX51334.1"/>
    <property type="molecule type" value="Genomic_DNA"/>
</dbReference>
<feature type="region of interest" description="Disordered" evidence="1">
    <location>
        <begin position="41"/>
        <end position="63"/>
    </location>
</feature>
<dbReference type="AlphaFoldDB" id="A0A2T0M3K9"/>
<evidence type="ECO:0008006" key="4">
    <source>
        <dbReference type="Google" id="ProtNLM"/>
    </source>
</evidence>
<accession>A0A2T0M3K9</accession>
<dbReference type="Proteomes" id="UP000238362">
    <property type="component" value="Unassembled WGS sequence"/>
</dbReference>
<proteinExistence type="predicted"/>
<protein>
    <recommendedName>
        <fullName evidence="4">J domain-containing protein</fullName>
    </recommendedName>
</protein>
<name>A0A2T0M3K9_9PSEU</name>
<evidence type="ECO:0000313" key="2">
    <source>
        <dbReference type="EMBL" id="PRX51334.1"/>
    </source>
</evidence>
<organism evidence="2 3">
    <name type="scientific">Prauserella shujinwangii</name>
    <dbReference type="NCBI Taxonomy" id="1453103"/>
    <lineage>
        <taxon>Bacteria</taxon>
        <taxon>Bacillati</taxon>
        <taxon>Actinomycetota</taxon>
        <taxon>Actinomycetes</taxon>
        <taxon>Pseudonocardiales</taxon>
        <taxon>Pseudonocardiaceae</taxon>
        <taxon>Prauserella</taxon>
    </lineage>
</organism>
<gene>
    <name evidence="2" type="ORF">B0I33_101487</name>
</gene>